<evidence type="ECO:0000256" key="9">
    <source>
        <dbReference type="ARBA" id="ARBA00022842"/>
    </source>
</evidence>
<dbReference type="OrthoDB" id="9803773at2"/>
<evidence type="ECO:0000256" key="5">
    <source>
        <dbReference type="ARBA" id="ARBA00022705"/>
    </source>
</evidence>
<evidence type="ECO:0000256" key="12">
    <source>
        <dbReference type="HAMAP-Rule" id="MF_00974"/>
    </source>
</evidence>
<dbReference type="GO" id="GO:0003677">
    <property type="term" value="F:DNA binding"/>
    <property type="evidence" value="ECO:0007669"/>
    <property type="project" value="UniProtKB-KW"/>
</dbReference>
<evidence type="ECO:0000256" key="3">
    <source>
        <dbReference type="ARBA" id="ARBA00022679"/>
    </source>
</evidence>
<dbReference type="GO" id="GO:1990077">
    <property type="term" value="C:primosome complex"/>
    <property type="evidence" value="ECO:0007669"/>
    <property type="project" value="UniProtKB-KW"/>
</dbReference>
<dbReference type="GO" id="GO:0003678">
    <property type="term" value="F:DNA helicase activity"/>
    <property type="evidence" value="ECO:0007669"/>
    <property type="project" value="InterPro"/>
</dbReference>
<dbReference type="GO" id="GO:0008270">
    <property type="term" value="F:zinc ion binding"/>
    <property type="evidence" value="ECO:0007669"/>
    <property type="project" value="UniProtKB-UniRule"/>
</dbReference>
<dbReference type="Pfam" id="PF13155">
    <property type="entry name" value="Toprim_2"/>
    <property type="match status" value="1"/>
</dbReference>
<dbReference type="PATRIC" id="fig|1300222.3.peg.4302"/>
<dbReference type="InterPro" id="IPR036977">
    <property type="entry name" value="DNA_primase_Znf_CHC2"/>
</dbReference>
<comment type="catalytic activity">
    <reaction evidence="12">
        <text>ssDNA + n NTP = ssDNA/pppN(pN)n-1 hybrid + (n-1) diphosphate.</text>
        <dbReference type="EC" id="2.7.7.101"/>
    </reaction>
</comment>
<feature type="zinc finger region" description="CHC2-type" evidence="12 14">
    <location>
        <begin position="40"/>
        <end position="64"/>
    </location>
</feature>
<evidence type="ECO:0000313" key="17">
    <source>
        <dbReference type="Proteomes" id="UP000012081"/>
    </source>
</evidence>
<dbReference type="PANTHER" id="PTHR30313">
    <property type="entry name" value="DNA PRIMASE"/>
    <property type="match status" value="1"/>
</dbReference>
<evidence type="ECO:0000313" key="16">
    <source>
        <dbReference type="EMBL" id="EMT50722.1"/>
    </source>
</evidence>
<dbReference type="InterPro" id="IPR002694">
    <property type="entry name" value="Znf_CHC2"/>
</dbReference>
<evidence type="ECO:0000259" key="15">
    <source>
        <dbReference type="PROSITE" id="PS50880"/>
    </source>
</evidence>
<dbReference type="CDD" id="cd03364">
    <property type="entry name" value="TOPRIM_DnaG_primases"/>
    <property type="match status" value="1"/>
</dbReference>
<dbReference type="Pfam" id="PF10410">
    <property type="entry name" value="DnaB_bind"/>
    <property type="match status" value="1"/>
</dbReference>
<dbReference type="InterPro" id="IPR050219">
    <property type="entry name" value="DnaG_primase"/>
</dbReference>
<keyword evidence="6 12" id="KW-0479">Metal-binding</keyword>
<dbReference type="GO" id="GO:0005737">
    <property type="term" value="C:cytoplasm"/>
    <property type="evidence" value="ECO:0007669"/>
    <property type="project" value="TreeGrafter"/>
</dbReference>
<dbReference type="InterPro" id="IPR036185">
    <property type="entry name" value="DNA_heli_DnaB-like_N_sf"/>
</dbReference>
<dbReference type="AlphaFoldDB" id="M8DBJ4"/>
<evidence type="ECO:0000256" key="1">
    <source>
        <dbReference type="ARBA" id="ARBA00022478"/>
    </source>
</evidence>
<dbReference type="PROSITE" id="PS50880">
    <property type="entry name" value="TOPRIM"/>
    <property type="match status" value="1"/>
</dbReference>
<comment type="domain">
    <text evidence="12">Contains an N-terminal zinc-binding domain, a central core domain that contains the primase activity, and a C-terminal DnaB-binding domain.</text>
</comment>
<keyword evidence="7 12" id="KW-0863">Zinc-finger</keyword>
<dbReference type="GO" id="GO:0006269">
    <property type="term" value="P:DNA replication, synthesis of primer"/>
    <property type="evidence" value="ECO:0007669"/>
    <property type="project" value="UniProtKB-UniRule"/>
</dbReference>
<dbReference type="SUPFAM" id="SSF56731">
    <property type="entry name" value="DNA primase core"/>
    <property type="match status" value="1"/>
</dbReference>
<dbReference type="STRING" id="1300222.I532_20456"/>
<accession>M8DBJ4</accession>
<keyword evidence="1 12" id="KW-0240">DNA-directed RNA polymerase</keyword>
<sequence length="618" mass="69761">MAGPNSADFVNQVRAAVDIVDVVGEYVQLRKSGRAFLGLCPFHSEKTPSFNVNAERQFFHCFGCGAGGDVFSFLMKLEQLTFPEAVHRLAERAGIAVPQAQEEEEAAPEKKAKQIMLEAHQLVAKLYHYVLTETPYGHEAMKYLQKRGISRQTIDEYGIGFAPDSWNFVTSFLQNRRFSLDLMVEAGLLAKSEAGKIFDRFRGRVIFPIHDSQGKVIAFGGRALDPSAPAKYLNSPESPLFSKSTTLFNLHRARPYIRKRKQALLFEGYVDVISVWQAGFPQGIATLGTALTEQQARMIRRNAESVVLLFDGDAAGQEATAKAINILQEAGVVVRIAPLPPGTDPDDYIRQHGAEAFSQQVLLQAMPVTAFRLKHLRDKHVIQDETDQKQFIEKAIELVNELDSPVERDLYLRQLAEEHSLTLEAIKWESRRLYKQQKSDRQRDKVTPAWNNSINNGKVTLAKTLPPAYHTAERMLLGYMMRNRHIADRVQAECTGSFQVDEHDALAAYLYAYFAEGHQEDPGQFIHYLQDEPLKQLASGLAMMECRDDVSDQEIGDYIKQVNHYPKRTELEQLREELRTLHMKASAADSEEARRELEIQAAVVGMKILELENALKEG</sequence>
<feature type="domain" description="Toprim" evidence="15">
    <location>
        <begin position="261"/>
        <end position="342"/>
    </location>
</feature>
<evidence type="ECO:0000256" key="11">
    <source>
        <dbReference type="ARBA" id="ARBA00023163"/>
    </source>
</evidence>
<keyword evidence="3 12" id="KW-0808">Transferase</keyword>
<organism evidence="16 17">
    <name type="scientific">Brevibacillus borstelensis AK1</name>
    <dbReference type="NCBI Taxonomy" id="1300222"/>
    <lineage>
        <taxon>Bacteria</taxon>
        <taxon>Bacillati</taxon>
        <taxon>Bacillota</taxon>
        <taxon>Bacilli</taxon>
        <taxon>Bacillales</taxon>
        <taxon>Paenibacillaceae</taxon>
        <taxon>Brevibacillus</taxon>
    </lineage>
</organism>
<keyword evidence="17" id="KW-1185">Reference proteome</keyword>
<comment type="caution">
    <text evidence="16">The sequence shown here is derived from an EMBL/GenBank/DDBJ whole genome shotgun (WGS) entry which is preliminary data.</text>
</comment>
<dbReference type="GeneID" id="89500579"/>
<dbReference type="Proteomes" id="UP000012081">
    <property type="component" value="Unassembled WGS sequence"/>
</dbReference>
<dbReference type="Pfam" id="PF08275">
    <property type="entry name" value="DNAG_N"/>
    <property type="match status" value="1"/>
</dbReference>
<dbReference type="GO" id="GO:0000428">
    <property type="term" value="C:DNA-directed RNA polymerase complex"/>
    <property type="evidence" value="ECO:0007669"/>
    <property type="project" value="UniProtKB-KW"/>
</dbReference>
<evidence type="ECO:0000256" key="2">
    <source>
        <dbReference type="ARBA" id="ARBA00022515"/>
    </source>
</evidence>
<dbReference type="HAMAP" id="MF_00974">
    <property type="entry name" value="DNA_primase_DnaG"/>
    <property type="match status" value="1"/>
</dbReference>
<comment type="cofactor">
    <cofactor evidence="12 13 14">
        <name>Zn(2+)</name>
        <dbReference type="ChEBI" id="CHEBI:29105"/>
    </cofactor>
    <text evidence="12 13 14">Binds 1 zinc ion per monomer.</text>
</comment>
<dbReference type="InterPro" id="IPR019475">
    <property type="entry name" value="DNA_primase_DnaB-bd"/>
</dbReference>
<evidence type="ECO:0000256" key="13">
    <source>
        <dbReference type="PIRNR" id="PIRNR002811"/>
    </source>
</evidence>
<keyword evidence="11 12" id="KW-0804">Transcription</keyword>
<dbReference type="PANTHER" id="PTHR30313:SF2">
    <property type="entry name" value="DNA PRIMASE"/>
    <property type="match status" value="1"/>
</dbReference>
<dbReference type="InterPro" id="IPR030846">
    <property type="entry name" value="DnaG_bac"/>
</dbReference>
<dbReference type="RefSeq" id="WP_003390596.1">
    <property type="nucleotide sequence ID" value="NZ_APBN01000012.1"/>
</dbReference>
<dbReference type="GO" id="GO:0005524">
    <property type="term" value="F:ATP binding"/>
    <property type="evidence" value="ECO:0007669"/>
    <property type="project" value="InterPro"/>
</dbReference>
<dbReference type="FunFam" id="3.90.580.10:FF:000001">
    <property type="entry name" value="DNA primase"/>
    <property type="match status" value="1"/>
</dbReference>
<evidence type="ECO:0000256" key="4">
    <source>
        <dbReference type="ARBA" id="ARBA00022695"/>
    </source>
</evidence>
<proteinExistence type="inferred from homology"/>
<dbReference type="GO" id="GO:0003899">
    <property type="term" value="F:DNA-directed RNA polymerase activity"/>
    <property type="evidence" value="ECO:0007669"/>
    <property type="project" value="UniProtKB-UniRule"/>
</dbReference>
<evidence type="ECO:0000256" key="14">
    <source>
        <dbReference type="PIRSR" id="PIRSR002811-1"/>
    </source>
</evidence>
<dbReference type="Gene3D" id="3.40.1360.10">
    <property type="match status" value="1"/>
</dbReference>
<dbReference type="Gene3D" id="3.90.980.10">
    <property type="entry name" value="DNA primase, catalytic core, N-terminal domain"/>
    <property type="match status" value="1"/>
</dbReference>
<evidence type="ECO:0000256" key="10">
    <source>
        <dbReference type="ARBA" id="ARBA00023125"/>
    </source>
</evidence>
<dbReference type="EMBL" id="APBN01000012">
    <property type="protein sequence ID" value="EMT50722.1"/>
    <property type="molecule type" value="Genomic_DNA"/>
</dbReference>
<dbReference type="InterPro" id="IPR006295">
    <property type="entry name" value="DNA_primase_DnaG"/>
</dbReference>
<dbReference type="Gene3D" id="3.90.580.10">
    <property type="entry name" value="Zinc finger, CHC2-type domain"/>
    <property type="match status" value="1"/>
</dbReference>
<dbReference type="Gene3D" id="1.10.860.10">
    <property type="entry name" value="DNAb Helicase, Chain A"/>
    <property type="match status" value="1"/>
</dbReference>
<comment type="function">
    <text evidence="12 13">RNA polymerase that catalyzes the synthesis of short RNA molecules used as primers for DNA polymerase during DNA replication.</text>
</comment>
<dbReference type="SUPFAM" id="SSF48024">
    <property type="entry name" value="N-terminal domain of DnaB helicase"/>
    <property type="match status" value="1"/>
</dbReference>
<comment type="similarity">
    <text evidence="12 13">Belongs to the DnaG primase family.</text>
</comment>
<comment type="subunit">
    <text evidence="12">Monomer. Interacts with DnaB.</text>
</comment>
<dbReference type="SUPFAM" id="SSF57783">
    <property type="entry name" value="Zinc beta-ribbon"/>
    <property type="match status" value="1"/>
</dbReference>
<keyword evidence="2 12" id="KW-0639">Primosome</keyword>
<reference evidence="16 17" key="1">
    <citation type="submission" date="2013-03" db="EMBL/GenBank/DDBJ databases">
        <title>Assembly of a new bacterial strain Brevibacillus borstelensis AK1.</title>
        <authorList>
            <person name="Rajan I."/>
            <person name="PoliReddy D."/>
            <person name="Sugumar T."/>
            <person name="Rathinam K."/>
            <person name="Alqarawi S."/>
            <person name="Khalil A.B."/>
            <person name="Sivakumar N."/>
        </authorList>
    </citation>
    <scope>NUCLEOTIDE SEQUENCE [LARGE SCALE GENOMIC DNA]</scope>
    <source>
        <strain evidence="16 17">AK1</strain>
    </source>
</reference>
<evidence type="ECO:0000256" key="6">
    <source>
        <dbReference type="ARBA" id="ARBA00022723"/>
    </source>
</evidence>
<keyword evidence="9" id="KW-0460">Magnesium</keyword>
<keyword evidence="5 12" id="KW-0235">DNA replication</keyword>
<dbReference type="EC" id="2.7.7.101" evidence="12"/>
<dbReference type="InterPro" id="IPR016136">
    <property type="entry name" value="DNA_helicase_N/primase_C"/>
</dbReference>
<evidence type="ECO:0000256" key="7">
    <source>
        <dbReference type="ARBA" id="ARBA00022771"/>
    </source>
</evidence>
<keyword evidence="8 12" id="KW-0862">Zinc</keyword>
<dbReference type="SMART" id="SM00493">
    <property type="entry name" value="TOPRIM"/>
    <property type="match status" value="1"/>
</dbReference>
<dbReference type="PIRSF" id="PIRSF002811">
    <property type="entry name" value="DnaG"/>
    <property type="match status" value="1"/>
</dbReference>
<dbReference type="NCBIfam" id="TIGR01391">
    <property type="entry name" value="dnaG"/>
    <property type="match status" value="1"/>
</dbReference>
<dbReference type="FunFam" id="3.90.980.10:FF:000001">
    <property type="entry name" value="DNA primase"/>
    <property type="match status" value="1"/>
</dbReference>
<keyword evidence="10 12" id="KW-0238">DNA-binding</keyword>
<dbReference type="InterPro" id="IPR006171">
    <property type="entry name" value="TOPRIM_dom"/>
</dbReference>
<dbReference type="Pfam" id="PF01807">
    <property type="entry name" value="Zn_ribbon_DnaG"/>
    <property type="match status" value="1"/>
</dbReference>
<gene>
    <name evidence="12" type="primary">dnaG</name>
    <name evidence="16" type="ORF">I532_20456</name>
</gene>
<keyword evidence="4 12" id="KW-0548">Nucleotidyltransferase</keyword>
<dbReference type="InterPro" id="IPR013264">
    <property type="entry name" value="DNAG_N"/>
</dbReference>
<dbReference type="SMART" id="SM00400">
    <property type="entry name" value="ZnF_CHCC"/>
    <property type="match status" value="1"/>
</dbReference>
<dbReference type="InterPro" id="IPR034151">
    <property type="entry name" value="TOPRIM_DnaG_bac"/>
</dbReference>
<dbReference type="InterPro" id="IPR037068">
    <property type="entry name" value="DNA_primase_core_N_sf"/>
</dbReference>
<protein>
    <recommendedName>
        <fullName evidence="12 13">DNA primase</fullName>
        <ecNumber evidence="12">2.7.7.101</ecNumber>
    </recommendedName>
</protein>
<name>M8DBJ4_9BACL</name>
<evidence type="ECO:0000256" key="8">
    <source>
        <dbReference type="ARBA" id="ARBA00022833"/>
    </source>
</evidence>